<dbReference type="Gene3D" id="1.10.10.10">
    <property type="entry name" value="Winged helix-like DNA-binding domain superfamily/Winged helix DNA-binding domain"/>
    <property type="match status" value="1"/>
</dbReference>
<dbReference type="Pfam" id="PF03704">
    <property type="entry name" value="BTAD"/>
    <property type="match status" value="1"/>
</dbReference>
<dbReference type="SMART" id="SM01043">
    <property type="entry name" value="BTAD"/>
    <property type="match status" value="1"/>
</dbReference>
<evidence type="ECO:0000313" key="8">
    <source>
        <dbReference type="EMBL" id="SEF65046.1"/>
    </source>
</evidence>
<dbReference type="InterPro" id="IPR011990">
    <property type="entry name" value="TPR-like_helical_dom_sf"/>
</dbReference>
<dbReference type="CDD" id="cd15831">
    <property type="entry name" value="BTAD"/>
    <property type="match status" value="1"/>
</dbReference>
<dbReference type="Gene3D" id="1.25.40.10">
    <property type="entry name" value="Tetratricopeptide repeat domain"/>
    <property type="match status" value="1"/>
</dbReference>
<reference evidence="9" key="1">
    <citation type="submission" date="2016-10" db="EMBL/GenBank/DDBJ databases">
        <authorList>
            <person name="Varghese N."/>
            <person name="Submissions S."/>
        </authorList>
    </citation>
    <scope>NUCLEOTIDE SEQUENCE [LARGE SCALE GENOMIC DNA]</scope>
    <source>
        <strain evidence="9">DSM 43163</strain>
    </source>
</reference>
<dbReference type="SUPFAM" id="SSF52540">
    <property type="entry name" value="P-loop containing nucleoside triphosphate hydrolases"/>
    <property type="match status" value="1"/>
</dbReference>
<dbReference type="InterPro" id="IPR036388">
    <property type="entry name" value="WH-like_DNA-bd_sf"/>
</dbReference>
<dbReference type="Pfam" id="PF00486">
    <property type="entry name" value="Trans_reg_C"/>
    <property type="match status" value="1"/>
</dbReference>
<dbReference type="GO" id="GO:0000160">
    <property type="term" value="P:phosphorelay signal transduction system"/>
    <property type="evidence" value="ECO:0007669"/>
    <property type="project" value="InterPro"/>
</dbReference>
<dbReference type="GO" id="GO:0006355">
    <property type="term" value="P:regulation of DNA-templated transcription"/>
    <property type="evidence" value="ECO:0007669"/>
    <property type="project" value="InterPro"/>
</dbReference>
<keyword evidence="4" id="KW-0804">Transcription</keyword>
<dbReference type="InterPro" id="IPR051677">
    <property type="entry name" value="AfsR-DnrI-RedD_regulator"/>
</dbReference>
<evidence type="ECO:0000313" key="9">
    <source>
        <dbReference type="Proteomes" id="UP000236723"/>
    </source>
</evidence>
<evidence type="ECO:0000256" key="2">
    <source>
        <dbReference type="ARBA" id="ARBA00023015"/>
    </source>
</evidence>
<evidence type="ECO:0000256" key="1">
    <source>
        <dbReference type="ARBA" id="ARBA00005820"/>
    </source>
</evidence>
<feature type="DNA-binding region" description="OmpR/PhoB-type" evidence="5">
    <location>
        <begin position="1"/>
        <end position="89"/>
    </location>
</feature>
<dbReference type="SUPFAM" id="SSF46894">
    <property type="entry name" value="C-terminal effector domain of the bipartite response regulators"/>
    <property type="match status" value="1"/>
</dbReference>
<dbReference type="InterPro" id="IPR001867">
    <property type="entry name" value="OmpR/PhoB-type_DNA-bd"/>
</dbReference>
<evidence type="ECO:0000259" key="7">
    <source>
        <dbReference type="PROSITE" id="PS51755"/>
    </source>
</evidence>
<feature type="region of interest" description="Disordered" evidence="6">
    <location>
        <begin position="287"/>
        <end position="316"/>
    </location>
</feature>
<dbReference type="SMART" id="SM00862">
    <property type="entry name" value="Trans_reg_C"/>
    <property type="match status" value="1"/>
</dbReference>
<accession>A0A1H5TQI4</accession>
<dbReference type="SUPFAM" id="SSF48452">
    <property type="entry name" value="TPR-like"/>
    <property type="match status" value="1"/>
</dbReference>
<feature type="domain" description="OmpR/PhoB-type" evidence="7">
    <location>
        <begin position="1"/>
        <end position="89"/>
    </location>
</feature>
<dbReference type="PANTHER" id="PTHR35807:SF1">
    <property type="entry name" value="TRANSCRIPTIONAL REGULATOR REDD"/>
    <property type="match status" value="1"/>
</dbReference>
<dbReference type="GO" id="GO:0043531">
    <property type="term" value="F:ADP binding"/>
    <property type="evidence" value="ECO:0007669"/>
    <property type="project" value="InterPro"/>
</dbReference>
<gene>
    <name evidence="8" type="ORF">SAMN04489712_101710</name>
</gene>
<sequence length="713" mass="76910">MLGPVEIISNGHNVLPTASKPRQVISLLLLRRNTVVRTDELIDELWEESPPMSAMTTLQTYIYKLRKILAGLGAEELLSTRPGGYLLAIPDHSIDLYRFEQDATLGQAALEGGDAAGAAETLRRALGLWRGQALADVVQGGLLSSYATRLEELRSRALELRLEADLQLGRHRELISELRSLVLTHPLHEHLHAALMIALHRSGRRHEALEVYRVLRENMIENLGLDPGRELRELHQALLADAPFGGPYEQERVTVVAQATADVVARPVRLADEAVLPGAFLNGNGHGYGHPNGEGHTNGHAKANGDRNGDGHANGSGVGVVAAAPDIAGSFVRPEPLAVPAEPPGDAEPEPLGLVIPPLGPPAQLPADIADFTGRTEIVEEVLAGLASAGAVRNWTATPVVTVSGTPGVGKTALAIHLAHRLRPRFTDGQLYADLRGSVDGSRDLPEVLGGFLQAMGVPEAHIPFGLEERSTLFRSVTAGRRLLIVLDDAPSSAYVRPLIPGDPGCTLIVTSRRRLHGLAGNWDVDLDVMDHAEGVELLGRVVGRARLDRAPSAADRLVELGGRLPLALRCIGSRLATMPDVSITEMAERLAETPRSLDLLSVGELDLRARYDSSYGALSRREQAVFRLLSMLPSPRFTAREAAELLGWDAADIRPALEGLVDHRLIRAAQGEDGQIRYRFPELVLSYARERLNEALDPGPSRASREHPVPTG</sequence>
<dbReference type="PROSITE" id="PS51755">
    <property type="entry name" value="OMPR_PHOB"/>
    <property type="match status" value="1"/>
</dbReference>
<dbReference type="EMBL" id="FNVO01000001">
    <property type="protein sequence ID" value="SEF65046.1"/>
    <property type="molecule type" value="Genomic_DNA"/>
</dbReference>
<evidence type="ECO:0000256" key="5">
    <source>
        <dbReference type="PROSITE-ProRule" id="PRU01091"/>
    </source>
</evidence>
<keyword evidence="9" id="KW-1185">Reference proteome</keyword>
<protein>
    <submittedName>
        <fullName evidence="8">DNA-binding transcriptional activator of the SARP family</fullName>
    </submittedName>
</protein>
<organism evidence="8 9">
    <name type="scientific">Thermomonospora echinospora</name>
    <dbReference type="NCBI Taxonomy" id="1992"/>
    <lineage>
        <taxon>Bacteria</taxon>
        <taxon>Bacillati</taxon>
        <taxon>Actinomycetota</taxon>
        <taxon>Actinomycetes</taxon>
        <taxon>Streptosporangiales</taxon>
        <taxon>Thermomonosporaceae</taxon>
        <taxon>Thermomonospora</taxon>
    </lineage>
</organism>
<keyword evidence="3 5" id="KW-0238">DNA-binding</keyword>
<dbReference type="GO" id="GO:0003677">
    <property type="term" value="F:DNA binding"/>
    <property type="evidence" value="ECO:0007669"/>
    <property type="project" value="UniProtKB-UniRule"/>
</dbReference>
<keyword evidence="2" id="KW-0805">Transcription regulation</keyword>
<name>A0A1H5TQI4_9ACTN</name>
<proteinExistence type="inferred from homology"/>
<comment type="similarity">
    <text evidence="1">Belongs to the AfsR/DnrI/RedD regulatory family.</text>
</comment>
<dbReference type="InterPro" id="IPR016032">
    <property type="entry name" value="Sig_transdc_resp-reg_C-effctor"/>
</dbReference>
<dbReference type="PANTHER" id="PTHR35807">
    <property type="entry name" value="TRANSCRIPTIONAL REGULATOR REDD-RELATED"/>
    <property type="match status" value="1"/>
</dbReference>
<dbReference type="Pfam" id="PF25872">
    <property type="entry name" value="HTH_77"/>
    <property type="match status" value="1"/>
</dbReference>
<dbReference type="InterPro" id="IPR027417">
    <property type="entry name" value="P-loop_NTPase"/>
</dbReference>
<dbReference type="Gene3D" id="3.40.50.300">
    <property type="entry name" value="P-loop containing nucleotide triphosphate hydrolases"/>
    <property type="match status" value="1"/>
</dbReference>
<evidence type="ECO:0000256" key="4">
    <source>
        <dbReference type="ARBA" id="ARBA00023163"/>
    </source>
</evidence>
<dbReference type="AlphaFoldDB" id="A0A1H5TQI4"/>
<evidence type="ECO:0000256" key="3">
    <source>
        <dbReference type="ARBA" id="ARBA00023125"/>
    </source>
</evidence>
<dbReference type="InterPro" id="IPR005158">
    <property type="entry name" value="BTAD"/>
</dbReference>
<dbReference type="PRINTS" id="PR00364">
    <property type="entry name" value="DISEASERSIST"/>
</dbReference>
<dbReference type="Proteomes" id="UP000236723">
    <property type="component" value="Unassembled WGS sequence"/>
</dbReference>
<dbReference type="InterPro" id="IPR058852">
    <property type="entry name" value="HTH_77"/>
</dbReference>
<evidence type="ECO:0000256" key="6">
    <source>
        <dbReference type="SAM" id="MobiDB-lite"/>
    </source>
</evidence>